<feature type="binding site" evidence="11">
    <location>
        <position position="53"/>
    </location>
    <ligand>
        <name>substrate</name>
    </ligand>
</feature>
<comment type="similarity">
    <text evidence="1">Belongs to the HAD-like hydrolase superfamily. CbbY/CbbZ/Gph/YieH family.</text>
</comment>
<evidence type="ECO:0000256" key="6">
    <source>
        <dbReference type="ARBA" id="ARBA00023277"/>
    </source>
</evidence>
<dbReference type="InterPro" id="IPR051600">
    <property type="entry name" value="Beta-PGM-like"/>
</dbReference>
<dbReference type="NCBIfam" id="TIGR01509">
    <property type="entry name" value="HAD-SF-IA-v3"/>
    <property type="match status" value="1"/>
</dbReference>
<feature type="binding site" evidence="11">
    <location>
        <begin position="10"/>
        <end position="12"/>
    </location>
    <ligand>
        <name>substrate</name>
    </ligand>
</feature>
<feature type="binding site" evidence="11">
    <location>
        <begin position="113"/>
        <end position="117"/>
    </location>
    <ligand>
        <name>substrate</name>
    </ligand>
</feature>
<keyword evidence="2" id="KW-0597">Phosphoprotein</keyword>
<dbReference type="InterPro" id="IPR010972">
    <property type="entry name" value="Beta-PGM"/>
</dbReference>
<dbReference type="Gene3D" id="3.40.50.1000">
    <property type="entry name" value="HAD superfamily/HAD-like"/>
    <property type="match status" value="1"/>
</dbReference>
<comment type="catalytic activity">
    <reaction evidence="7">
        <text>beta-D-glucose 1-phosphate = beta-D-glucose 6-phosphate</text>
        <dbReference type="Rhea" id="RHEA:20113"/>
        <dbReference type="ChEBI" id="CHEBI:57684"/>
        <dbReference type="ChEBI" id="CHEBI:58247"/>
        <dbReference type="EC" id="5.4.2.6"/>
    </reaction>
</comment>
<dbReference type="SFLD" id="SFLDG01135">
    <property type="entry name" value="C1.5.6:_HAD__Beta-PGM__Phospha"/>
    <property type="match status" value="1"/>
</dbReference>
<evidence type="ECO:0000313" key="15">
    <source>
        <dbReference type="Proteomes" id="UP000234966"/>
    </source>
</evidence>
<dbReference type="GO" id="GO:0008801">
    <property type="term" value="F:beta-phosphoglucomutase activity"/>
    <property type="evidence" value="ECO:0007669"/>
    <property type="project" value="UniProtKB-EC"/>
</dbReference>
<feature type="binding site" evidence="11">
    <location>
        <position position="144"/>
    </location>
    <ligand>
        <name>substrate</name>
    </ligand>
</feature>
<feature type="binding site" evidence="11">
    <location>
        <position position="26"/>
    </location>
    <ligand>
        <name>substrate</name>
    </ligand>
</feature>
<dbReference type="InterPro" id="IPR006439">
    <property type="entry name" value="HAD-SF_hydro_IA"/>
</dbReference>
<comment type="caution">
    <text evidence="14">The sequence shown here is derived from an EMBL/GenBank/DDBJ whole genome shotgun (WGS) entry which is preliminary data.</text>
</comment>
<evidence type="ECO:0000256" key="9">
    <source>
        <dbReference type="ARBA" id="ARBA00044991"/>
    </source>
</evidence>
<evidence type="ECO:0000256" key="5">
    <source>
        <dbReference type="ARBA" id="ARBA00023235"/>
    </source>
</evidence>
<dbReference type="Pfam" id="PF00702">
    <property type="entry name" value="Hydrolase"/>
    <property type="match status" value="1"/>
</dbReference>
<dbReference type="SUPFAM" id="SSF56784">
    <property type="entry name" value="HAD-like"/>
    <property type="match status" value="1"/>
</dbReference>
<dbReference type="InterPro" id="IPR010976">
    <property type="entry name" value="B-phosphoglucomutase_hydrolase"/>
</dbReference>
<dbReference type="InterPro" id="IPR023214">
    <property type="entry name" value="HAD_sf"/>
</dbReference>
<gene>
    <name evidence="14" type="primary">pgmB</name>
    <name evidence="14" type="ORF">CEN41_01320</name>
</gene>
<keyword evidence="6" id="KW-0119">Carbohydrate metabolism</keyword>
<proteinExistence type="inferred from homology"/>
<protein>
    <recommendedName>
        <fullName evidence="9">Beta-phosphoglucomutase</fullName>
        <ecNumber evidence="8">5.4.2.6</ecNumber>
    </recommendedName>
</protein>
<keyword evidence="5" id="KW-0413">Isomerase</keyword>
<feature type="active site" description="Proton donor/acceptor" evidence="10">
    <location>
        <position position="10"/>
    </location>
</feature>
<dbReference type="InterPro" id="IPR036412">
    <property type="entry name" value="HAD-like_sf"/>
</dbReference>
<evidence type="ECO:0000256" key="4">
    <source>
        <dbReference type="ARBA" id="ARBA00022842"/>
    </source>
</evidence>
<dbReference type="EMBL" id="NMQI01000029">
    <property type="protein sequence ID" value="PMB48393.1"/>
    <property type="molecule type" value="Genomic_DNA"/>
</dbReference>
<dbReference type="Gene3D" id="1.10.150.240">
    <property type="entry name" value="Putative phosphatase, domain 2"/>
    <property type="match status" value="1"/>
</dbReference>
<dbReference type="AlphaFoldDB" id="A0A2N6MNN7"/>
<feature type="site" description="Important for catalytic activity and assists the phosphoryl transfer reaction to Asp8 by balancing charge and orienting the reacting groups" evidence="13">
    <location>
        <position position="144"/>
    </location>
</feature>
<dbReference type="GO" id="GO:0005975">
    <property type="term" value="P:carbohydrate metabolic process"/>
    <property type="evidence" value="ECO:0007669"/>
    <property type="project" value="InterPro"/>
</dbReference>
<dbReference type="EC" id="5.4.2.6" evidence="8"/>
<evidence type="ECO:0000256" key="7">
    <source>
        <dbReference type="ARBA" id="ARBA00044926"/>
    </source>
</evidence>
<dbReference type="GO" id="GO:0000287">
    <property type="term" value="F:magnesium ion binding"/>
    <property type="evidence" value="ECO:0007669"/>
    <property type="project" value="InterPro"/>
</dbReference>
<feature type="binding site" evidence="11">
    <location>
        <begin position="45"/>
        <end position="50"/>
    </location>
    <ligand>
        <name>substrate</name>
    </ligand>
</feature>
<evidence type="ECO:0000256" key="2">
    <source>
        <dbReference type="ARBA" id="ARBA00022553"/>
    </source>
</evidence>
<dbReference type="InterPro" id="IPR023198">
    <property type="entry name" value="PGP-like_dom2"/>
</dbReference>
<feature type="active site" description="Proton donor/acceptor" evidence="10">
    <location>
        <position position="12"/>
    </location>
</feature>
<evidence type="ECO:0000256" key="3">
    <source>
        <dbReference type="ARBA" id="ARBA00022723"/>
    </source>
</evidence>
<evidence type="ECO:0000313" key="14">
    <source>
        <dbReference type="EMBL" id="PMB48393.1"/>
    </source>
</evidence>
<organism evidence="14 15">
    <name type="scientific">Fischerella thermalis CCMEE 5330</name>
    <dbReference type="NCBI Taxonomy" id="2019670"/>
    <lineage>
        <taxon>Bacteria</taxon>
        <taxon>Bacillati</taxon>
        <taxon>Cyanobacteriota</taxon>
        <taxon>Cyanophyceae</taxon>
        <taxon>Nostocales</taxon>
        <taxon>Hapalosiphonaceae</taxon>
        <taxon>Fischerella</taxon>
    </lineage>
</organism>
<evidence type="ECO:0000256" key="13">
    <source>
        <dbReference type="PIRSR" id="PIRSR610972-4"/>
    </source>
</evidence>
<dbReference type="NCBIfam" id="TIGR02009">
    <property type="entry name" value="PGMB-YQAB-SF"/>
    <property type="match status" value="1"/>
</dbReference>
<name>A0A2N6MNN7_9CYAN</name>
<keyword evidence="3 12" id="KW-0479">Metal-binding</keyword>
<dbReference type="PANTHER" id="PTHR46193:SF18">
    <property type="entry name" value="HEXITOL PHOSPHATASE B"/>
    <property type="match status" value="1"/>
</dbReference>
<evidence type="ECO:0000256" key="1">
    <source>
        <dbReference type="ARBA" id="ARBA00006171"/>
    </source>
</evidence>
<keyword evidence="4 12" id="KW-0460">Magnesium</keyword>
<dbReference type="SFLD" id="SFLDG01129">
    <property type="entry name" value="C1.5:_HAD__Beta-PGM__Phosphata"/>
    <property type="match status" value="1"/>
</dbReference>
<evidence type="ECO:0000256" key="12">
    <source>
        <dbReference type="PIRSR" id="PIRSR610972-3"/>
    </source>
</evidence>
<sequence>MPRIEAFIFDLDGVITDTAEYHYLAWKQLADEEGYPFTREDNEQLRGVSRRESLNRLLKGAPIAEEKAQEYMERKNQYYKHYLNEITPANALPNVPEFLRAARLAGVKLGIGSASKNAVDVLQRLQLMDAFDAVGDGYSVVNAKPAPDLFIWVAGRLGVNPSHAVVFEDAEAGIDAALQGGFWTVGVGAEHNVYRAHLKAPNGLAELDVISLMQHFQAL</sequence>
<accession>A0A2N6MNN7</accession>
<dbReference type="NCBIfam" id="TIGR01990">
    <property type="entry name" value="bPGM"/>
    <property type="match status" value="1"/>
</dbReference>
<feature type="binding site" evidence="12">
    <location>
        <position position="10"/>
    </location>
    <ligand>
        <name>Mg(2+)</name>
        <dbReference type="ChEBI" id="CHEBI:18420"/>
    </ligand>
</feature>
<feature type="site" description="Important for catalytic activity and assists the phosphoryl transfer reaction to Asp8 by balancing charge and orienting the reacting groups" evidence="13">
    <location>
        <position position="113"/>
    </location>
</feature>
<dbReference type="SFLD" id="SFLDS00003">
    <property type="entry name" value="Haloacid_Dehalogenase"/>
    <property type="match status" value="1"/>
</dbReference>
<dbReference type="PANTHER" id="PTHR46193">
    <property type="entry name" value="6-PHOSPHOGLUCONATE PHOSPHATASE"/>
    <property type="match status" value="1"/>
</dbReference>
<dbReference type="Proteomes" id="UP000234966">
    <property type="component" value="Unassembled WGS sequence"/>
</dbReference>
<reference evidence="14 15" key="1">
    <citation type="submission" date="2017-07" db="EMBL/GenBank/DDBJ databases">
        <title>Genomes of Fischerella (Mastigocladus) sp. strains.</title>
        <authorList>
            <person name="Miller S.R."/>
        </authorList>
    </citation>
    <scope>NUCLEOTIDE SEQUENCE [LARGE SCALE GENOMIC DNA]</scope>
    <source>
        <strain evidence="14 15">CCMEE 5330</strain>
    </source>
</reference>
<evidence type="ECO:0000256" key="10">
    <source>
        <dbReference type="PIRSR" id="PIRSR610972-1"/>
    </source>
</evidence>
<evidence type="ECO:0000256" key="8">
    <source>
        <dbReference type="ARBA" id="ARBA00044968"/>
    </source>
</evidence>
<feature type="binding site" evidence="12">
    <location>
        <position position="169"/>
    </location>
    <ligand>
        <name>Mg(2+)</name>
        <dbReference type="ChEBI" id="CHEBI:18420"/>
    </ligand>
</feature>
<feature type="binding site" evidence="12">
    <location>
        <position position="168"/>
    </location>
    <ligand>
        <name>Mg(2+)</name>
        <dbReference type="ChEBI" id="CHEBI:18420"/>
    </ligand>
</feature>
<feature type="binding site" evidence="11">
    <location>
        <position position="75"/>
    </location>
    <ligand>
        <name>substrate</name>
    </ligand>
</feature>
<comment type="cofactor">
    <cofactor evidence="12">
        <name>Mg(2+)</name>
        <dbReference type="ChEBI" id="CHEBI:18420"/>
    </cofactor>
    <text evidence="12">Binds 2 magnesium ions per subunit.</text>
</comment>
<dbReference type="CDD" id="cd02598">
    <property type="entry name" value="HAD_BPGM"/>
    <property type="match status" value="1"/>
</dbReference>
<feature type="binding site" evidence="12">
    <location>
        <position position="12"/>
    </location>
    <ligand>
        <name>Mg(2+)</name>
        <dbReference type="ChEBI" id="CHEBI:18420"/>
    </ligand>
</feature>
<evidence type="ECO:0000256" key="11">
    <source>
        <dbReference type="PIRSR" id="PIRSR610972-2"/>
    </source>
</evidence>